<gene>
    <name evidence="1" type="ORF">C0Z18_28025</name>
</gene>
<dbReference type="EMBL" id="PNYA01000034">
    <property type="protein sequence ID" value="PMS15170.1"/>
    <property type="molecule type" value="Genomic_DNA"/>
</dbReference>
<comment type="caution">
    <text evidence="1">The sequence shown here is derived from an EMBL/GenBank/DDBJ whole genome shotgun (WGS) entry which is preliminary data.</text>
</comment>
<dbReference type="Proteomes" id="UP000235616">
    <property type="component" value="Unassembled WGS sequence"/>
</dbReference>
<proteinExistence type="predicted"/>
<evidence type="ECO:0000313" key="2">
    <source>
        <dbReference type="Proteomes" id="UP000235616"/>
    </source>
</evidence>
<dbReference type="NCBIfam" id="TIGR03696">
    <property type="entry name" value="Rhs_assc_core"/>
    <property type="match status" value="1"/>
</dbReference>
<dbReference type="InterPro" id="IPR022385">
    <property type="entry name" value="Rhs_assc_core"/>
</dbReference>
<protein>
    <recommendedName>
        <fullName evidence="3">RHS repeat-associated core domain-containing protein</fullName>
    </recommendedName>
</protein>
<dbReference type="AlphaFoldDB" id="A0A2N7VDD5"/>
<dbReference type="RefSeq" id="WP_102648702.1">
    <property type="nucleotide sequence ID" value="NZ_PNYA01000034.1"/>
</dbReference>
<accession>A0A2N7VDD5</accession>
<sequence length="302" mass="33446">MRKTTSLAFSGAYRDPVTFAYPLGDGYRWYLAGRMGFNVADALSPFGGGGLGPYAYCAGDPINRIDPSGHVSFMPVLNWARTTYSRLRPYRDDDPLTVVYAKPDSEVSPGAAGRGIGESASPPRSIMRQRRSGSFFRRVGSKLRFSRRVRFKQSKLVKFIDDDWIARGNVSGAEALVGLKVDEQSQATLAVQFLQYADGALAQAVGEVNKIANLTMADAPALIDPYTGWDRKQYVMDETAREDYQQSLIAEYKVNAVRFLNTARTYYGKAVDAFTDADSVADSMFDPIASRHERIGQRLVEL</sequence>
<reference evidence="1 2" key="1">
    <citation type="submission" date="2018-01" db="EMBL/GenBank/DDBJ databases">
        <title>Whole genome analyses suggest that Burkholderia sensu lato contains two further novel genera in the rhizoxinica-symbiotica group Mycetohabitans gen. nov., and Trinickia gen. nov.: implications for the evolution of diazotrophy and nodulation in the Burkholderiaceae.</title>
        <authorList>
            <person name="Estrada-de los Santos P."/>
            <person name="Palmer M."/>
            <person name="Chavez-Ramirez B."/>
            <person name="Beukes C."/>
            <person name="Steenkamp E.T."/>
            <person name="Hirsch A.M."/>
            <person name="Manyaka P."/>
            <person name="Maluk M."/>
            <person name="Lafos M."/>
            <person name="Crook M."/>
            <person name="Gross E."/>
            <person name="Simon M.F."/>
            <person name="Bueno dos Reis Junior F."/>
            <person name="Poole P.S."/>
            <person name="Venter S.N."/>
            <person name="James E.K."/>
        </authorList>
    </citation>
    <scope>NUCLEOTIDE SEQUENCE [LARGE SCALE GENOMIC DNA]</scope>
    <source>
        <strain evidence="1 2">GIMN1.004</strain>
    </source>
</reference>
<evidence type="ECO:0000313" key="1">
    <source>
        <dbReference type="EMBL" id="PMS15170.1"/>
    </source>
</evidence>
<keyword evidence="2" id="KW-1185">Reference proteome</keyword>
<evidence type="ECO:0008006" key="3">
    <source>
        <dbReference type="Google" id="ProtNLM"/>
    </source>
</evidence>
<name>A0A2N7VDD5_9BURK</name>
<dbReference type="Gene3D" id="2.180.10.10">
    <property type="entry name" value="RHS repeat-associated core"/>
    <property type="match status" value="1"/>
</dbReference>
<dbReference type="OrthoDB" id="166951at2"/>
<organism evidence="1 2">
    <name type="scientific">Trinickia dabaoshanensis</name>
    <dbReference type="NCBI Taxonomy" id="564714"/>
    <lineage>
        <taxon>Bacteria</taxon>
        <taxon>Pseudomonadati</taxon>
        <taxon>Pseudomonadota</taxon>
        <taxon>Betaproteobacteria</taxon>
        <taxon>Burkholderiales</taxon>
        <taxon>Burkholderiaceae</taxon>
        <taxon>Trinickia</taxon>
    </lineage>
</organism>